<reference evidence="2 3" key="1">
    <citation type="submission" date="2017-03" db="EMBL/GenBank/DDBJ databases">
        <title>Complete genome sequence of the novel DNRA strain Pseudomonas sp. S-6-2 isolated from Chinese polluted river sediment. Journal of Biotechnology.</title>
        <authorList>
            <person name="Li J."/>
            <person name="Xiang F."/>
            <person name="Wang L."/>
            <person name="Xi L."/>
            <person name="Liu J."/>
        </authorList>
    </citation>
    <scope>NUCLEOTIDE SEQUENCE [LARGE SCALE GENOMIC DNA]</scope>
    <source>
        <strain evidence="2 3">S-6-2</strain>
    </source>
</reference>
<dbReference type="PIRSF" id="PIRSF037004">
    <property type="entry name" value="UCP037004"/>
    <property type="match status" value="1"/>
</dbReference>
<organism evidence="2 3">
    <name type="scientific">Halopseudomonas phragmitis</name>
    <dbReference type="NCBI Taxonomy" id="1931241"/>
    <lineage>
        <taxon>Bacteria</taxon>
        <taxon>Pseudomonadati</taxon>
        <taxon>Pseudomonadota</taxon>
        <taxon>Gammaproteobacteria</taxon>
        <taxon>Pseudomonadales</taxon>
        <taxon>Pseudomonadaceae</taxon>
        <taxon>Halopseudomonas</taxon>
    </lineage>
</organism>
<dbReference type="InterPro" id="IPR007553">
    <property type="entry name" value="2-thiour_desulf"/>
</dbReference>
<dbReference type="InterPro" id="IPR017087">
    <property type="entry name" value="UCP037004"/>
</dbReference>
<evidence type="ECO:0000313" key="2">
    <source>
        <dbReference type="EMBL" id="AQZ93533.1"/>
    </source>
</evidence>
<dbReference type="InterPro" id="IPR013560">
    <property type="entry name" value="DUF1722"/>
</dbReference>
<proteinExistence type="predicted"/>
<dbReference type="STRING" id="1931241.BVH74_01565"/>
<dbReference type="Pfam" id="PF08349">
    <property type="entry name" value="DUF1722"/>
    <property type="match status" value="1"/>
</dbReference>
<feature type="domain" description="DUF1722" evidence="1">
    <location>
        <begin position="194"/>
        <end position="310"/>
    </location>
</feature>
<protein>
    <recommendedName>
        <fullName evidence="1">DUF1722 domain-containing protein</fullName>
    </recommendedName>
</protein>
<dbReference type="Proteomes" id="UP000243488">
    <property type="component" value="Chromosome"/>
</dbReference>
<dbReference type="KEGG" id="ppha:BVH74_01565"/>
<dbReference type="Pfam" id="PF04463">
    <property type="entry name" value="2-thiour_desulf"/>
    <property type="match status" value="1"/>
</dbReference>
<dbReference type="AlphaFoldDB" id="A0A1V0B0R4"/>
<dbReference type="PANTHER" id="PTHR30087">
    <property type="entry name" value="INNER MEMBRANE PROTEIN"/>
    <property type="match status" value="1"/>
</dbReference>
<evidence type="ECO:0000259" key="1">
    <source>
        <dbReference type="Pfam" id="PF08349"/>
    </source>
</evidence>
<name>A0A1V0B0R4_9GAMM</name>
<sequence>MRTVSRTIPIGISACLVGQPVRFNGGHKHSSLCTAQLGPAFTLVPFCPEVAVGLDTPRQPIRLVGEPQAPRVLGSQDPTLDLTEPLQRYGAQVAANHPELCGFILMQKSPSCGLQRVKLYQADGQLQPKTSSGAFASALRQANPWLPIEEEGRLHDPVLRENFITRVEVYAQWRQQLEPQLSAAALLAFHARHKYLLLAHHPESYRRLGQRLANLRRADLGATAQAYFQELMEALSRPASRQRHSNALEHIAGHFKRALNPAEKHELAELIGHYRQGLVPLVVPITLLKHHLLKHPDSYLQQQSYLQPHPPELSLRNAI</sequence>
<accession>A0A1V0B0R4</accession>
<dbReference type="PANTHER" id="PTHR30087:SF0">
    <property type="entry name" value="INNER MEMBRANE PROTEIN"/>
    <property type="match status" value="1"/>
</dbReference>
<dbReference type="RefSeq" id="WP_080048391.1">
    <property type="nucleotide sequence ID" value="NZ_CP020100.1"/>
</dbReference>
<evidence type="ECO:0000313" key="3">
    <source>
        <dbReference type="Proteomes" id="UP000243488"/>
    </source>
</evidence>
<keyword evidence="3" id="KW-1185">Reference proteome</keyword>
<gene>
    <name evidence="2" type="ORF">BVH74_01565</name>
</gene>
<dbReference type="EMBL" id="CP020100">
    <property type="protein sequence ID" value="AQZ93533.1"/>
    <property type="molecule type" value="Genomic_DNA"/>
</dbReference>